<dbReference type="GO" id="GO:0046872">
    <property type="term" value="F:metal ion binding"/>
    <property type="evidence" value="ECO:0007669"/>
    <property type="project" value="UniProtKB-KW"/>
</dbReference>
<dbReference type="InterPro" id="IPR050556">
    <property type="entry name" value="Type_II_TA_system_RNase"/>
</dbReference>
<sequence>MTMDEVFETFDWATVIPFDEAATREAALIQRELREDGTPVKTPDVMIGAIARSVGGTVVTRDSDFDHIRNLPVENY</sequence>
<dbReference type="PANTHER" id="PTHR33653:SF1">
    <property type="entry name" value="RIBONUCLEASE VAPC2"/>
    <property type="match status" value="1"/>
</dbReference>
<dbReference type="Pfam" id="PF01850">
    <property type="entry name" value="PIN"/>
    <property type="match status" value="1"/>
</dbReference>
<proteinExistence type="inferred from homology"/>
<dbReference type="Proteomes" id="UP001501729">
    <property type="component" value="Unassembled WGS sequence"/>
</dbReference>
<keyword evidence="4" id="KW-0378">Hydrolase</keyword>
<evidence type="ECO:0000256" key="2">
    <source>
        <dbReference type="ARBA" id="ARBA00022722"/>
    </source>
</evidence>
<dbReference type="AlphaFoldDB" id="A0AAV3UHS8"/>
<reference evidence="8 9" key="1">
    <citation type="journal article" date="2019" name="Int. J. Syst. Evol. Microbiol.">
        <title>The Global Catalogue of Microorganisms (GCM) 10K type strain sequencing project: providing services to taxonomists for standard genome sequencing and annotation.</title>
        <authorList>
            <consortium name="The Broad Institute Genomics Platform"/>
            <consortium name="The Broad Institute Genome Sequencing Center for Infectious Disease"/>
            <person name="Wu L."/>
            <person name="Ma J."/>
        </authorList>
    </citation>
    <scope>NUCLEOTIDE SEQUENCE [LARGE SCALE GENOMIC DNA]</scope>
    <source>
        <strain evidence="8 9">JCM 17504</strain>
    </source>
</reference>
<comment type="similarity">
    <text evidence="6">Belongs to the PINc/VapC protein family.</text>
</comment>
<comment type="cofactor">
    <cofactor evidence="1">
        <name>Mg(2+)</name>
        <dbReference type="ChEBI" id="CHEBI:18420"/>
    </cofactor>
</comment>
<feature type="domain" description="PIN" evidence="7">
    <location>
        <begin position="14"/>
        <end position="69"/>
    </location>
</feature>
<evidence type="ECO:0000259" key="7">
    <source>
        <dbReference type="Pfam" id="PF01850"/>
    </source>
</evidence>
<dbReference type="GO" id="GO:0004518">
    <property type="term" value="F:nuclease activity"/>
    <property type="evidence" value="ECO:0007669"/>
    <property type="project" value="UniProtKB-KW"/>
</dbReference>
<evidence type="ECO:0000313" key="9">
    <source>
        <dbReference type="Proteomes" id="UP001501729"/>
    </source>
</evidence>
<keyword evidence="3" id="KW-0479">Metal-binding</keyword>
<dbReference type="InterPro" id="IPR002716">
    <property type="entry name" value="PIN_dom"/>
</dbReference>
<evidence type="ECO:0000256" key="6">
    <source>
        <dbReference type="ARBA" id="ARBA00038093"/>
    </source>
</evidence>
<keyword evidence="5" id="KW-0460">Magnesium</keyword>
<dbReference type="PANTHER" id="PTHR33653">
    <property type="entry name" value="RIBONUCLEASE VAPC2"/>
    <property type="match status" value="1"/>
</dbReference>
<evidence type="ECO:0000256" key="3">
    <source>
        <dbReference type="ARBA" id="ARBA00022723"/>
    </source>
</evidence>
<dbReference type="SUPFAM" id="SSF88723">
    <property type="entry name" value="PIN domain-like"/>
    <property type="match status" value="1"/>
</dbReference>
<evidence type="ECO:0000313" key="8">
    <source>
        <dbReference type="EMBL" id="GAA5050633.1"/>
    </source>
</evidence>
<protein>
    <recommendedName>
        <fullName evidence="7">PIN domain-containing protein</fullName>
    </recommendedName>
</protein>
<keyword evidence="2" id="KW-0540">Nuclease</keyword>
<gene>
    <name evidence="8" type="ORF">GCM10025751_25000</name>
</gene>
<dbReference type="GO" id="GO:0016787">
    <property type="term" value="F:hydrolase activity"/>
    <property type="evidence" value="ECO:0007669"/>
    <property type="project" value="UniProtKB-KW"/>
</dbReference>
<dbReference type="EMBL" id="BAABKX010000008">
    <property type="protein sequence ID" value="GAA5050633.1"/>
    <property type="molecule type" value="Genomic_DNA"/>
</dbReference>
<evidence type="ECO:0000256" key="4">
    <source>
        <dbReference type="ARBA" id="ARBA00022801"/>
    </source>
</evidence>
<comment type="caution">
    <text evidence="8">The sequence shown here is derived from an EMBL/GenBank/DDBJ whole genome shotgun (WGS) entry which is preliminary data.</text>
</comment>
<evidence type="ECO:0000256" key="1">
    <source>
        <dbReference type="ARBA" id="ARBA00001946"/>
    </source>
</evidence>
<evidence type="ECO:0000256" key="5">
    <source>
        <dbReference type="ARBA" id="ARBA00022842"/>
    </source>
</evidence>
<dbReference type="InterPro" id="IPR029060">
    <property type="entry name" value="PIN-like_dom_sf"/>
</dbReference>
<accession>A0AAV3UHS8</accession>
<name>A0AAV3UHS8_9EURY</name>
<organism evidence="8 9">
    <name type="scientific">Haladaptatus pallidirubidus</name>
    <dbReference type="NCBI Taxonomy" id="1008152"/>
    <lineage>
        <taxon>Archaea</taxon>
        <taxon>Methanobacteriati</taxon>
        <taxon>Methanobacteriota</taxon>
        <taxon>Stenosarchaea group</taxon>
        <taxon>Halobacteria</taxon>
        <taxon>Halobacteriales</taxon>
        <taxon>Haladaptataceae</taxon>
        <taxon>Haladaptatus</taxon>
    </lineage>
</organism>
<dbReference type="Gene3D" id="3.40.50.1010">
    <property type="entry name" value="5'-nuclease"/>
    <property type="match status" value="1"/>
</dbReference>
<keyword evidence="9" id="KW-1185">Reference proteome</keyword>